<evidence type="ECO:0000259" key="13">
    <source>
        <dbReference type="PROSITE" id="PS51722"/>
    </source>
</evidence>
<evidence type="ECO:0000256" key="7">
    <source>
        <dbReference type="ARBA" id="ARBA00023128"/>
    </source>
</evidence>
<dbReference type="PANTHER" id="PTHR43381:SF20">
    <property type="entry name" value="TRANSLATION INITIATION FACTOR IF-2, MITOCHONDRIAL"/>
    <property type="match status" value="1"/>
</dbReference>
<reference evidence="14 15" key="1">
    <citation type="journal article" date="2024" name="Front Chem Biol">
        <title>Unveiling the potential of Daldinia eschscholtzii MFLUCC 19-0629 through bioactivity and bioinformatics studies for enhanced sustainable agriculture production.</title>
        <authorList>
            <person name="Brooks S."/>
            <person name="Weaver J.A."/>
            <person name="Klomchit A."/>
            <person name="Alharthi S.A."/>
            <person name="Onlamun T."/>
            <person name="Nurani R."/>
            <person name="Vong T.K."/>
            <person name="Alberti F."/>
            <person name="Greco C."/>
        </authorList>
    </citation>
    <scope>NUCLEOTIDE SEQUENCE [LARGE SCALE GENOMIC DNA]</scope>
    <source>
        <strain evidence="14">MFLUCC 19-0629</strain>
    </source>
</reference>
<evidence type="ECO:0000256" key="2">
    <source>
        <dbReference type="ARBA" id="ARBA00007733"/>
    </source>
</evidence>
<feature type="region of interest" description="Disordered" evidence="12">
    <location>
        <begin position="193"/>
        <end position="444"/>
    </location>
</feature>
<dbReference type="EMBL" id="JBANMG010000005">
    <property type="protein sequence ID" value="KAK6952659.1"/>
    <property type="molecule type" value="Genomic_DNA"/>
</dbReference>
<dbReference type="NCBIfam" id="TIGR00487">
    <property type="entry name" value="IF-2"/>
    <property type="match status" value="1"/>
</dbReference>
<dbReference type="GO" id="GO:0003743">
    <property type="term" value="F:translation initiation factor activity"/>
    <property type="evidence" value="ECO:0007669"/>
    <property type="project" value="UniProtKB-KW"/>
</dbReference>
<name>A0AAX6MJ60_9PEZI</name>
<keyword evidence="3" id="KW-0396">Initiation factor</keyword>
<dbReference type="FunFam" id="2.40.30.10:FF:000008">
    <property type="entry name" value="Translation initiation factor IF-2"/>
    <property type="match status" value="1"/>
</dbReference>
<dbReference type="Pfam" id="PF22042">
    <property type="entry name" value="EF-G_D2"/>
    <property type="match status" value="1"/>
</dbReference>
<dbReference type="GO" id="GO:0005525">
    <property type="term" value="F:GTP binding"/>
    <property type="evidence" value="ECO:0007669"/>
    <property type="project" value="UniProtKB-KW"/>
</dbReference>
<feature type="compositionally biased region" description="Basic and acidic residues" evidence="12">
    <location>
        <begin position="147"/>
        <end position="160"/>
    </location>
</feature>
<evidence type="ECO:0000256" key="4">
    <source>
        <dbReference type="ARBA" id="ARBA00022741"/>
    </source>
</evidence>
<dbReference type="NCBIfam" id="TIGR00231">
    <property type="entry name" value="small_GTP"/>
    <property type="match status" value="1"/>
</dbReference>
<proteinExistence type="inferred from homology"/>
<evidence type="ECO:0000256" key="10">
    <source>
        <dbReference type="ARBA" id="ARBA00044200"/>
    </source>
</evidence>
<sequence>MLRARVSGRESSSICVFCRHRLSLRPATPRTEKNFSSTRILRADDGWGGGWGSQAKPLPQSKPDDLLSHHELLARQQLLAKQQAQQKQAAAPQPQPQAQPANNGPRAKYVWNAPRQEAIEESLHRNGVTIQKQPTGQRGGFVLTKHFTPDRDIRSGENQERTNSGPQFRDSPNSNPPESLISKVAYDPQRTLAFYPRPSQGRRIPLGPLDKVPMPTRAPSQESTPSNTGQTPNTEKTLNAQQTASTEQDRQPPPERTPPINLANTTKPTPKSDGNSGWGLLARKQSPSKSDGEDFWAAMARSSGGLLGPKSQKPEAPEQDSKTQQDLKAPQDKKDPWAAMQSNLVQKDTRSQMDDWGKEFDNIKPEKRVMEKQPSGEEESEKKLEKKSESSTAASVEQEVEPEGFKDRDRDRRRDKRADRVDDKRSKRSSRRGDYDDEDGGFDYDHYQEKRRLKARRKAEREAQRAGPVPILLPELITIPALAEALKVEPNLFLTQLTELGFEGVTLDSLMAGETAALVAQEYGFEPTVQSGEDRDLKPRPPPADPSVLPLRPPVVTIMGHVDHGKTTLLDYLRKSSIAAQEHGGITQRIGAFSVKLSSGKPITFLDTPGHAAFLTMRQRGAYVTDIVVLVVAADDSVKPQTIEAIKHARAAKVPMIVAISKVDKDGTRIDQVKNDLAREGVEIEEFGGDVQVVCVSGKTGQGMDDLEENILLLSEILDHRAEVDGPAEGWILESSLKPLGKAATVLVKRGTLRRGDYIAAGVTWAKIRHMRNEAGQDIDEAPPGTPVEILGWKDLPAAGDQVLQAPDEGRAKEAVEYRESLREMEKDAAAQAAITEARRALQEKRAREKAAEATGEEVEEDLPEKENGVKMVNFVVKGDLHGSVEAVCAAIQELGNHEVQPRILRSGTGPIREFDVEHAAASNSVIVNFATTTPGYIEQMAEEKGVKIIDHKVIYHLVDDVKAIMSQYLEPEVTSRVLGEAEVLQIFPINIKGRVYKNIAGCRVRTGQVAKNQLFRVIRDGKKVFDGKLETLKHLKKDVTEVNRGTECGIGFEEFQDFRLGDKIQSYEEIVTKRSL</sequence>
<feature type="compositionally biased region" description="Polar residues" evidence="12">
    <location>
        <begin position="161"/>
        <end position="177"/>
    </location>
</feature>
<keyword evidence="7" id="KW-0496">Mitochondrion</keyword>
<evidence type="ECO:0000313" key="15">
    <source>
        <dbReference type="Proteomes" id="UP001369815"/>
    </source>
</evidence>
<keyword evidence="11" id="KW-0175">Coiled coil</keyword>
<dbReference type="CDD" id="cd01887">
    <property type="entry name" value="IF2_eIF5B"/>
    <property type="match status" value="1"/>
</dbReference>
<feature type="compositionally biased region" description="Basic and acidic residues" evidence="12">
    <location>
        <begin position="403"/>
        <end position="425"/>
    </location>
</feature>
<gene>
    <name evidence="14" type="ORF">Daesc_004949</name>
</gene>
<evidence type="ECO:0000256" key="6">
    <source>
        <dbReference type="ARBA" id="ARBA00022946"/>
    </source>
</evidence>
<organism evidence="14 15">
    <name type="scientific">Daldinia eschscholtzii</name>
    <dbReference type="NCBI Taxonomy" id="292717"/>
    <lineage>
        <taxon>Eukaryota</taxon>
        <taxon>Fungi</taxon>
        <taxon>Dikarya</taxon>
        <taxon>Ascomycota</taxon>
        <taxon>Pezizomycotina</taxon>
        <taxon>Sordariomycetes</taxon>
        <taxon>Xylariomycetidae</taxon>
        <taxon>Xylariales</taxon>
        <taxon>Hypoxylaceae</taxon>
        <taxon>Daldinia</taxon>
    </lineage>
</organism>
<feature type="domain" description="Tr-type G" evidence="13">
    <location>
        <begin position="551"/>
        <end position="719"/>
    </location>
</feature>
<dbReference type="Gene3D" id="3.40.50.10050">
    <property type="entry name" value="Translation initiation factor IF- 2, domain 3"/>
    <property type="match status" value="1"/>
</dbReference>
<dbReference type="GO" id="GO:0003924">
    <property type="term" value="F:GTPase activity"/>
    <property type="evidence" value="ECO:0007669"/>
    <property type="project" value="InterPro"/>
</dbReference>
<feature type="compositionally biased region" description="Polar residues" evidence="12">
    <location>
        <begin position="262"/>
        <end position="275"/>
    </location>
</feature>
<dbReference type="InterPro" id="IPR023115">
    <property type="entry name" value="TIF_IF2_dom3"/>
</dbReference>
<dbReference type="FunFam" id="3.40.50.10050:FF:000001">
    <property type="entry name" value="Translation initiation factor IF-2"/>
    <property type="match status" value="1"/>
</dbReference>
<evidence type="ECO:0000256" key="11">
    <source>
        <dbReference type="SAM" id="Coils"/>
    </source>
</evidence>
<feature type="region of interest" description="Disordered" evidence="12">
    <location>
        <begin position="528"/>
        <end position="550"/>
    </location>
</feature>
<feature type="region of interest" description="Disordered" evidence="12">
    <location>
        <begin position="123"/>
        <end position="181"/>
    </location>
</feature>
<dbReference type="SUPFAM" id="SSF50447">
    <property type="entry name" value="Translation proteins"/>
    <property type="match status" value="2"/>
</dbReference>
<dbReference type="InterPro" id="IPR009000">
    <property type="entry name" value="Transl_B-barrel_sf"/>
</dbReference>
<dbReference type="InterPro" id="IPR036925">
    <property type="entry name" value="TIF_IF2_dom3_sf"/>
</dbReference>
<accession>A0AAX6MJ60</accession>
<comment type="similarity">
    <text evidence="2">Belongs to the TRAFAC class translation factor GTPase superfamily. Classic translation factor GTPase family. IF-2 subfamily.</text>
</comment>
<feature type="compositionally biased region" description="Basic and acidic residues" evidence="12">
    <location>
        <begin position="312"/>
        <end position="336"/>
    </location>
</feature>
<dbReference type="Pfam" id="PF11987">
    <property type="entry name" value="IF-2"/>
    <property type="match status" value="1"/>
</dbReference>
<dbReference type="HAMAP" id="MF_00100_B">
    <property type="entry name" value="IF_2_B"/>
    <property type="match status" value="1"/>
</dbReference>
<dbReference type="Pfam" id="PF00009">
    <property type="entry name" value="GTP_EFTU"/>
    <property type="match status" value="1"/>
</dbReference>
<dbReference type="PROSITE" id="PS51722">
    <property type="entry name" value="G_TR_2"/>
    <property type="match status" value="1"/>
</dbReference>
<dbReference type="CDD" id="cd03692">
    <property type="entry name" value="mtIF2_IVc"/>
    <property type="match status" value="1"/>
</dbReference>
<dbReference type="InterPro" id="IPR027417">
    <property type="entry name" value="P-loop_NTPase"/>
</dbReference>
<dbReference type="SUPFAM" id="SSF52540">
    <property type="entry name" value="P-loop containing nucleoside triphosphate hydrolases"/>
    <property type="match status" value="1"/>
</dbReference>
<evidence type="ECO:0000256" key="5">
    <source>
        <dbReference type="ARBA" id="ARBA00022917"/>
    </source>
</evidence>
<feature type="compositionally biased region" description="Basic and acidic residues" evidence="12">
    <location>
        <begin position="347"/>
        <end position="389"/>
    </location>
</feature>
<keyword evidence="8" id="KW-0342">GTP-binding</keyword>
<feature type="region of interest" description="Disordered" evidence="12">
    <location>
        <begin position="42"/>
        <end position="65"/>
    </location>
</feature>
<evidence type="ECO:0000256" key="12">
    <source>
        <dbReference type="SAM" id="MobiDB-lite"/>
    </source>
</evidence>
<feature type="coiled-coil region" evidence="11">
    <location>
        <begin position="835"/>
        <end position="862"/>
    </location>
</feature>
<evidence type="ECO:0000256" key="9">
    <source>
        <dbReference type="ARBA" id="ARBA00025162"/>
    </source>
</evidence>
<evidence type="ECO:0000256" key="1">
    <source>
        <dbReference type="ARBA" id="ARBA00004173"/>
    </source>
</evidence>
<keyword evidence="4" id="KW-0547">Nucleotide-binding</keyword>
<dbReference type="SUPFAM" id="SSF52156">
    <property type="entry name" value="Initiation factor IF2/eIF5b, domain 3"/>
    <property type="match status" value="1"/>
</dbReference>
<dbReference type="CDD" id="cd03702">
    <property type="entry name" value="IF2_mtIF2_II"/>
    <property type="match status" value="1"/>
</dbReference>
<dbReference type="InterPro" id="IPR053905">
    <property type="entry name" value="EF-G-like_DII"/>
</dbReference>
<protein>
    <recommendedName>
        <fullName evidence="10">Translation initiation factor IF-2, mitochondrial</fullName>
    </recommendedName>
</protein>
<dbReference type="Proteomes" id="UP001369815">
    <property type="component" value="Unassembled WGS sequence"/>
</dbReference>
<evidence type="ECO:0000256" key="3">
    <source>
        <dbReference type="ARBA" id="ARBA00022540"/>
    </source>
</evidence>
<keyword evidence="5" id="KW-0648">Protein biosynthesis</keyword>
<comment type="subcellular location">
    <subcellularLocation>
        <location evidence="1">Mitochondrion</location>
    </subcellularLocation>
</comment>
<dbReference type="InterPro" id="IPR000795">
    <property type="entry name" value="T_Tr_GTP-bd_dom"/>
</dbReference>
<dbReference type="GO" id="GO:0005739">
    <property type="term" value="C:mitochondrion"/>
    <property type="evidence" value="ECO:0007669"/>
    <property type="project" value="UniProtKB-SubCell"/>
</dbReference>
<feature type="compositionally biased region" description="Low complexity" evidence="12">
    <location>
        <begin position="80"/>
        <end position="101"/>
    </location>
</feature>
<dbReference type="Gene3D" id="3.40.50.300">
    <property type="entry name" value="P-loop containing nucleotide triphosphate hydrolases"/>
    <property type="match status" value="1"/>
</dbReference>
<comment type="function">
    <text evidence="9">One of the essential components for the initiation of protein synthesis. Protects formylmethionyl-tRNA from spontaneous hydrolysis and promotes its binding to the 30S ribosomal subunits. Also involved in the hydrolysis of GTP during the formation of the 70S ribosomal complex.</text>
</comment>
<keyword evidence="6" id="KW-0809">Transit peptide</keyword>
<dbReference type="FunFam" id="3.40.50.300:FF:000019">
    <property type="entry name" value="Translation initiation factor IF-2"/>
    <property type="match status" value="1"/>
</dbReference>
<dbReference type="InterPro" id="IPR044145">
    <property type="entry name" value="IF2_II"/>
</dbReference>
<dbReference type="InterPro" id="IPR015760">
    <property type="entry name" value="TIF_IF2"/>
</dbReference>
<feature type="compositionally biased region" description="Polar residues" evidence="12">
    <location>
        <begin position="218"/>
        <end position="246"/>
    </location>
</feature>
<dbReference type="InterPro" id="IPR005225">
    <property type="entry name" value="Small_GTP-bd"/>
</dbReference>
<evidence type="ECO:0000313" key="14">
    <source>
        <dbReference type="EMBL" id="KAK6952659.1"/>
    </source>
</evidence>
<dbReference type="InterPro" id="IPR000178">
    <property type="entry name" value="TF_IF2_bacterial-like"/>
</dbReference>
<dbReference type="FunFam" id="2.40.30.10:FF:000007">
    <property type="entry name" value="Translation initiation factor IF-2"/>
    <property type="match status" value="1"/>
</dbReference>
<dbReference type="AlphaFoldDB" id="A0AAX6MJ60"/>
<dbReference type="Gene3D" id="2.40.30.10">
    <property type="entry name" value="Translation factors"/>
    <property type="match status" value="2"/>
</dbReference>
<keyword evidence="15" id="KW-1185">Reference proteome</keyword>
<feature type="region of interest" description="Disordered" evidence="12">
    <location>
        <begin position="80"/>
        <end position="107"/>
    </location>
</feature>
<evidence type="ECO:0000256" key="8">
    <source>
        <dbReference type="ARBA" id="ARBA00023134"/>
    </source>
</evidence>
<comment type="caution">
    <text evidence="14">The sequence shown here is derived from an EMBL/GenBank/DDBJ whole genome shotgun (WGS) entry which is preliminary data.</text>
</comment>
<dbReference type="PROSITE" id="PS01176">
    <property type="entry name" value="IF2"/>
    <property type="match status" value="1"/>
</dbReference>
<dbReference type="PANTHER" id="PTHR43381">
    <property type="entry name" value="TRANSLATION INITIATION FACTOR IF-2-RELATED"/>
    <property type="match status" value="1"/>
</dbReference>